<dbReference type="Gene3D" id="3.30.1490.480">
    <property type="entry name" value="Endolytic murein transglycosylase"/>
    <property type="match status" value="1"/>
</dbReference>
<dbReference type="OrthoDB" id="9810667at2"/>
<dbReference type="Proteomes" id="UP000265562">
    <property type="component" value="Chromosome"/>
</dbReference>
<name>A0A385PXQ4_9FIRM</name>
<protein>
    <submittedName>
        <fullName evidence="1">Uncharacterized protein</fullName>
    </submittedName>
</protein>
<evidence type="ECO:0000313" key="1">
    <source>
        <dbReference type="EMBL" id="AYA98931.1"/>
    </source>
</evidence>
<reference evidence="1 2" key="1">
    <citation type="submission" date="2018-09" db="EMBL/GenBank/DDBJ databases">
        <title>Genome sequencing of Lachnoanaerobaculum umeaense DSM 23576.</title>
        <authorList>
            <person name="Kook J.-K."/>
            <person name="Park S.-N."/>
            <person name="Lim Y.K."/>
        </authorList>
    </citation>
    <scope>NUCLEOTIDE SEQUENCE [LARGE SCALE GENOMIC DNA]</scope>
    <source>
        <strain evidence="2">DSM 23576 \ CCUG 58757</strain>
    </source>
</reference>
<organism evidence="1 2">
    <name type="scientific">Lachnoanaerobaculum umeaense</name>
    <dbReference type="NCBI Taxonomy" id="617123"/>
    <lineage>
        <taxon>Bacteria</taxon>
        <taxon>Bacillati</taxon>
        <taxon>Bacillota</taxon>
        <taxon>Clostridia</taxon>
        <taxon>Lachnospirales</taxon>
        <taxon>Lachnospiraceae</taxon>
        <taxon>Lachnoanaerobaculum</taxon>
    </lineage>
</organism>
<accession>A0A385PXQ4</accession>
<dbReference type="EMBL" id="CP032364">
    <property type="protein sequence ID" value="AYA98931.1"/>
    <property type="molecule type" value="Genomic_DNA"/>
</dbReference>
<evidence type="ECO:0000313" key="2">
    <source>
        <dbReference type="Proteomes" id="UP000265562"/>
    </source>
</evidence>
<dbReference type="AlphaFoldDB" id="A0A385PXQ4"/>
<dbReference type="KEGG" id="lua:D4A81_02705"/>
<sequence length="133" mass="14967">MSKETTSKKKTKRRLASFFGKIVIYILILILIAGIPFAYQFGHSIFYGSSVDIPPGRNVGVSIDENTSFGQLADILYGDGIIENKFSFEIQAKFFDIRMHTGDYIFNSSQTSREILEMIDEGASESNYNDNKS</sequence>
<dbReference type="RefSeq" id="WP_111525252.1">
    <property type="nucleotide sequence ID" value="NZ_CP032364.1"/>
</dbReference>
<proteinExistence type="predicted"/>
<keyword evidence="2" id="KW-1185">Reference proteome</keyword>
<gene>
    <name evidence="1" type="ORF">D4A81_02705</name>
</gene>